<protein>
    <submittedName>
        <fullName evidence="5">Site-specific recombinase XerD</fullName>
    </submittedName>
</protein>
<evidence type="ECO:0000313" key="5">
    <source>
        <dbReference type="EMBL" id="SMO95285.1"/>
    </source>
</evidence>
<sequence length="380" mass="44290">MSKSIVTLRKKAISQGRMSLYLDFYPPVWDSRANDYTRREFLKLYIYQKPADQYQKLSNSENLHTAELIRARRQNEINKSEIYSPFEKEQLQIQARGNESFLQYYKKLGEKKTGNNLSIWNCAIAHFEAFLNGNDLLFKDVTVTVIEDFRDYLLKARSMRKNNKQISRNTALSYYNKIKTTLKGAYKEDKLRTDINSKIGSIKEMESQRNFMTIEETRKLFSTPCPNSLVRKISMFSVLTGIRYVDIAKLLWSEIHYIENDGYYIIFRQKKTQGAETMPISDEAFSLLGKRKGEKELVFKGLNKWDVDRVLPVWVALSGINKHITFHSFRHTYATLQLTAGTDIFTISKMLGHRSVKTTQIYAKVIDQKKRDAANRISLG</sequence>
<name>A0A521FGN2_9FLAO</name>
<dbReference type="GO" id="GO:0003677">
    <property type="term" value="F:DNA binding"/>
    <property type="evidence" value="ECO:0007669"/>
    <property type="project" value="UniProtKB-KW"/>
</dbReference>
<dbReference type="Pfam" id="PF00589">
    <property type="entry name" value="Phage_integrase"/>
    <property type="match status" value="1"/>
</dbReference>
<keyword evidence="2" id="KW-0238">DNA-binding</keyword>
<dbReference type="InterPro" id="IPR050090">
    <property type="entry name" value="Tyrosine_recombinase_XerCD"/>
</dbReference>
<evidence type="ECO:0000256" key="2">
    <source>
        <dbReference type="ARBA" id="ARBA00023125"/>
    </source>
</evidence>
<evidence type="ECO:0000256" key="3">
    <source>
        <dbReference type="ARBA" id="ARBA00023172"/>
    </source>
</evidence>
<dbReference type="EMBL" id="FXTQ01000012">
    <property type="protein sequence ID" value="SMO95285.1"/>
    <property type="molecule type" value="Genomic_DNA"/>
</dbReference>
<dbReference type="CDD" id="cd01185">
    <property type="entry name" value="INTN1_C_like"/>
    <property type="match status" value="1"/>
</dbReference>
<evidence type="ECO:0000259" key="4">
    <source>
        <dbReference type="PROSITE" id="PS51898"/>
    </source>
</evidence>
<accession>A0A521FGN2</accession>
<dbReference type="PROSITE" id="PS51898">
    <property type="entry name" value="TYR_RECOMBINASE"/>
    <property type="match status" value="1"/>
</dbReference>
<keyword evidence="6" id="KW-1185">Reference proteome</keyword>
<dbReference type="SUPFAM" id="SSF56349">
    <property type="entry name" value="DNA breaking-rejoining enzymes"/>
    <property type="match status" value="1"/>
</dbReference>
<dbReference type="PANTHER" id="PTHR30349">
    <property type="entry name" value="PHAGE INTEGRASE-RELATED"/>
    <property type="match status" value="1"/>
</dbReference>
<dbReference type="Pfam" id="PF13102">
    <property type="entry name" value="Phage_int_SAM_5"/>
    <property type="match status" value="1"/>
</dbReference>
<dbReference type="PANTHER" id="PTHR30349:SF64">
    <property type="entry name" value="PROPHAGE INTEGRASE INTD-RELATED"/>
    <property type="match status" value="1"/>
</dbReference>
<dbReference type="Gene3D" id="1.10.150.130">
    <property type="match status" value="1"/>
</dbReference>
<dbReference type="InterPro" id="IPR010998">
    <property type="entry name" value="Integrase_recombinase_N"/>
</dbReference>
<proteinExistence type="inferred from homology"/>
<dbReference type="Proteomes" id="UP000319267">
    <property type="component" value="Unassembled WGS sequence"/>
</dbReference>
<dbReference type="InterPro" id="IPR013762">
    <property type="entry name" value="Integrase-like_cat_sf"/>
</dbReference>
<evidence type="ECO:0000313" key="6">
    <source>
        <dbReference type="Proteomes" id="UP000319267"/>
    </source>
</evidence>
<dbReference type="GO" id="GO:0006310">
    <property type="term" value="P:DNA recombination"/>
    <property type="evidence" value="ECO:0007669"/>
    <property type="project" value="UniProtKB-KW"/>
</dbReference>
<reference evidence="5 6" key="1">
    <citation type="submission" date="2017-05" db="EMBL/GenBank/DDBJ databases">
        <authorList>
            <person name="Varghese N."/>
            <person name="Submissions S."/>
        </authorList>
    </citation>
    <scope>NUCLEOTIDE SEQUENCE [LARGE SCALE GENOMIC DNA]</scope>
    <source>
        <strain evidence="5 6">DSM 29982</strain>
    </source>
</reference>
<dbReference type="InterPro" id="IPR025269">
    <property type="entry name" value="SAM-like_dom"/>
</dbReference>
<gene>
    <name evidence="5" type="ORF">SAMN06265220_11212</name>
</gene>
<dbReference type="OrthoDB" id="9806835at2"/>
<dbReference type="InterPro" id="IPR002104">
    <property type="entry name" value="Integrase_catalytic"/>
</dbReference>
<dbReference type="RefSeq" id="WP_111375880.1">
    <property type="nucleotide sequence ID" value="NZ_CP043612.1"/>
</dbReference>
<dbReference type="GO" id="GO:0015074">
    <property type="term" value="P:DNA integration"/>
    <property type="evidence" value="ECO:0007669"/>
    <property type="project" value="InterPro"/>
</dbReference>
<comment type="similarity">
    <text evidence="1">Belongs to the 'phage' integrase family.</text>
</comment>
<dbReference type="AlphaFoldDB" id="A0A521FGN2"/>
<organism evidence="5 6">
    <name type="scientific">Flavobacterium nitrogenifigens</name>
    <dbReference type="NCBI Taxonomy" id="1617283"/>
    <lineage>
        <taxon>Bacteria</taxon>
        <taxon>Pseudomonadati</taxon>
        <taxon>Bacteroidota</taxon>
        <taxon>Flavobacteriia</taxon>
        <taxon>Flavobacteriales</taxon>
        <taxon>Flavobacteriaceae</taxon>
        <taxon>Flavobacterium</taxon>
    </lineage>
</organism>
<dbReference type="Pfam" id="PF17293">
    <property type="entry name" value="Arm-DNA-bind_5"/>
    <property type="match status" value="1"/>
</dbReference>
<dbReference type="InterPro" id="IPR035386">
    <property type="entry name" value="Arm-DNA-bind_5"/>
</dbReference>
<keyword evidence="3" id="KW-0233">DNA recombination</keyword>
<evidence type="ECO:0000256" key="1">
    <source>
        <dbReference type="ARBA" id="ARBA00008857"/>
    </source>
</evidence>
<dbReference type="InterPro" id="IPR011010">
    <property type="entry name" value="DNA_brk_join_enz"/>
</dbReference>
<dbReference type="Gene3D" id="1.10.443.10">
    <property type="entry name" value="Intergrase catalytic core"/>
    <property type="match status" value="1"/>
</dbReference>
<feature type="domain" description="Tyr recombinase" evidence="4">
    <location>
        <begin position="207"/>
        <end position="375"/>
    </location>
</feature>